<feature type="domain" description="N-acetyltransferase" evidence="1">
    <location>
        <begin position="77"/>
        <end position="235"/>
    </location>
</feature>
<sequence length="235" mass="24982">MIHLTGAEDVTRALDGHVYGRFSTGMMANAAGLATHDAVLWWGDTHFGRLAHGFGPDDSVRHLVAAAHDLRGPVKRTNVRRAQAQHSADAWDFRWTTSVAPPQPGQDEVVQVHDMEAVNGLLDEGFPDSSVRPGDPIVLSWYGIWAGRQLVACGADRSTRPPGSDAPPSTGMIGGVAVHPAHRGRGLAAAVSAALTTRLVTSYGLCCLGVMAGNEVATRIYLRLGYHDVLPLIGL</sequence>
<keyword evidence="3" id="KW-1185">Reference proteome</keyword>
<dbReference type="AlphaFoldDB" id="A0A8J3VN34"/>
<name>A0A8J3VN34_9ACTN</name>
<evidence type="ECO:0000259" key="1">
    <source>
        <dbReference type="PROSITE" id="PS51186"/>
    </source>
</evidence>
<gene>
    <name evidence="2" type="ORF">Rhe02_98550</name>
</gene>
<dbReference type="InterPro" id="IPR000182">
    <property type="entry name" value="GNAT_dom"/>
</dbReference>
<dbReference type="SUPFAM" id="SSF55729">
    <property type="entry name" value="Acyl-CoA N-acyltransferases (Nat)"/>
    <property type="match status" value="1"/>
</dbReference>
<dbReference type="InterPro" id="IPR016181">
    <property type="entry name" value="Acyl_CoA_acyltransferase"/>
</dbReference>
<dbReference type="EMBL" id="BONY01000170">
    <property type="protein sequence ID" value="GIH11788.1"/>
    <property type="molecule type" value="Genomic_DNA"/>
</dbReference>
<organism evidence="2 3">
    <name type="scientific">Rhizocola hellebori</name>
    <dbReference type="NCBI Taxonomy" id="1392758"/>
    <lineage>
        <taxon>Bacteria</taxon>
        <taxon>Bacillati</taxon>
        <taxon>Actinomycetota</taxon>
        <taxon>Actinomycetes</taxon>
        <taxon>Micromonosporales</taxon>
        <taxon>Micromonosporaceae</taxon>
        <taxon>Rhizocola</taxon>
    </lineage>
</organism>
<reference evidence="2" key="1">
    <citation type="submission" date="2021-01" db="EMBL/GenBank/DDBJ databases">
        <title>Whole genome shotgun sequence of Rhizocola hellebori NBRC 109834.</title>
        <authorList>
            <person name="Komaki H."/>
            <person name="Tamura T."/>
        </authorList>
    </citation>
    <scope>NUCLEOTIDE SEQUENCE</scope>
    <source>
        <strain evidence="2">NBRC 109834</strain>
    </source>
</reference>
<evidence type="ECO:0000313" key="3">
    <source>
        <dbReference type="Proteomes" id="UP000612899"/>
    </source>
</evidence>
<evidence type="ECO:0000313" key="2">
    <source>
        <dbReference type="EMBL" id="GIH11788.1"/>
    </source>
</evidence>
<comment type="caution">
    <text evidence="2">The sequence shown here is derived from an EMBL/GenBank/DDBJ whole genome shotgun (WGS) entry which is preliminary data.</text>
</comment>
<dbReference type="GO" id="GO:0016747">
    <property type="term" value="F:acyltransferase activity, transferring groups other than amino-acyl groups"/>
    <property type="evidence" value="ECO:0007669"/>
    <property type="project" value="InterPro"/>
</dbReference>
<protein>
    <recommendedName>
        <fullName evidence="1">N-acetyltransferase domain-containing protein</fullName>
    </recommendedName>
</protein>
<dbReference type="Proteomes" id="UP000612899">
    <property type="component" value="Unassembled WGS sequence"/>
</dbReference>
<dbReference type="InterPro" id="IPR013653">
    <property type="entry name" value="GCN5-like_dom"/>
</dbReference>
<dbReference type="RefSeq" id="WP_203915510.1">
    <property type="nucleotide sequence ID" value="NZ_BONY01000170.1"/>
</dbReference>
<dbReference type="PROSITE" id="PS51186">
    <property type="entry name" value="GNAT"/>
    <property type="match status" value="1"/>
</dbReference>
<dbReference type="Gene3D" id="3.40.630.30">
    <property type="match status" value="1"/>
</dbReference>
<proteinExistence type="predicted"/>
<accession>A0A8J3VN34</accession>
<dbReference type="Pfam" id="PF08445">
    <property type="entry name" value="FR47"/>
    <property type="match status" value="1"/>
</dbReference>